<dbReference type="InterPro" id="IPR001789">
    <property type="entry name" value="Sig_transdc_resp-reg_receiver"/>
</dbReference>
<evidence type="ECO:0000313" key="4">
    <source>
        <dbReference type="EMBL" id="QIZ72719.1"/>
    </source>
</evidence>
<dbReference type="Proteomes" id="UP000500857">
    <property type="component" value="Chromosome"/>
</dbReference>
<dbReference type="AlphaFoldDB" id="A0A6H1U517"/>
<dbReference type="Gene3D" id="3.40.50.2300">
    <property type="match status" value="1"/>
</dbReference>
<dbReference type="InterPro" id="IPR050595">
    <property type="entry name" value="Bact_response_regulator"/>
</dbReference>
<proteinExistence type="predicted"/>
<dbReference type="SUPFAM" id="SSF52172">
    <property type="entry name" value="CheY-like"/>
    <property type="match status" value="1"/>
</dbReference>
<evidence type="ECO:0000256" key="2">
    <source>
        <dbReference type="PROSITE-ProRule" id="PRU00169"/>
    </source>
</evidence>
<gene>
    <name evidence="4" type="ORF">HCG48_20725</name>
</gene>
<dbReference type="CDD" id="cd17569">
    <property type="entry name" value="REC_HupR-like"/>
    <property type="match status" value="1"/>
</dbReference>
<keyword evidence="5" id="KW-1185">Reference proteome</keyword>
<dbReference type="KEGG" id="oxy:HCG48_20725"/>
<evidence type="ECO:0000256" key="1">
    <source>
        <dbReference type="ARBA" id="ARBA00022553"/>
    </source>
</evidence>
<protein>
    <submittedName>
        <fullName evidence="4">Response regulator</fullName>
    </submittedName>
</protein>
<feature type="modified residue" description="4-aspartylphosphate" evidence="2">
    <location>
        <position position="55"/>
    </location>
</feature>
<name>A0A6H1U517_9CYAN</name>
<dbReference type="GO" id="GO:0000160">
    <property type="term" value="P:phosphorelay signal transduction system"/>
    <property type="evidence" value="ECO:0007669"/>
    <property type="project" value="InterPro"/>
</dbReference>
<feature type="domain" description="Response regulatory" evidence="3">
    <location>
        <begin position="6"/>
        <end position="123"/>
    </location>
</feature>
<dbReference type="EMBL" id="CP051167">
    <property type="protein sequence ID" value="QIZ72719.1"/>
    <property type="molecule type" value="Genomic_DNA"/>
</dbReference>
<keyword evidence="1 2" id="KW-0597">Phosphoprotein</keyword>
<dbReference type="PANTHER" id="PTHR44591">
    <property type="entry name" value="STRESS RESPONSE REGULATOR PROTEIN 1"/>
    <property type="match status" value="1"/>
</dbReference>
<accession>A0A6H1U517</accession>
<dbReference type="PROSITE" id="PS50110">
    <property type="entry name" value="RESPONSE_REGULATORY"/>
    <property type="match status" value="1"/>
</dbReference>
<dbReference type="SMART" id="SM00448">
    <property type="entry name" value="REC"/>
    <property type="match status" value="1"/>
</dbReference>
<sequence>MSKKLKLLVVDDEVENLDLLYRTFRREFQVIKADSPLDALEILDGEAEVAVIISDQSMPEMSGVELFGKTTDRFPDTIRILLTGYTEDSLDEGAEAIEGARIFKCITKPFDTEELKAVVQQGVEVYQTARANN</sequence>
<dbReference type="InterPro" id="IPR011006">
    <property type="entry name" value="CheY-like_superfamily"/>
</dbReference>
<evidence type="ECO:0000259" key="3">
    <source>
        <dbReference type="PROSITE" id="PS50110"/>
    </source>
</evidence>
<evidence type="ECO:0000313" key="5">
    <source>
        <dbReference type="Proteomes" id="UP000500857"/>
    </source>
</evidence>
<organism evidence="4 5">
    <name type="scientific">Oxynema aestuarii AP17</name>
    <dbReference type="NCBI Taxonomy" id="2064643"/>
    <lineage>
        <taxon>Bacteria</taxon>
        <taxon>Bacillati</taxon>
        <taxon>Cyanobacteriota</taxon>
        <taxon>Cyanophyceae</taxon>
        <taxon>Oscillatoriophycideae</taxon>
        <taxon>Oscillatoriales</taxon>
        <taxon>Oscillatoriaceae</taxon>
        <taxon>Oxynema</taxon>
        <taxon>Oxynema aestuarii</taxon>
    </lineage>
</organism>
<dbReference type="PANTHER" id="PTHR44591:SF19">
    <property type="entry name" value="TWO-COMPONENT RESPONSE REGULATOR-RELATED"/>
    <property type="match status" value="1"/>
</dbReference>
<reference evidence="4 5" key="1">
    <citation type="submission" date="2020-04" db="EMBL/GenBank/DDBJ databases">
        <authorList>
            <person name="Basu S."/>
            <person name="Maruthanayagam V."/>
            <person name="Chakraborty S."/>
            <person name="Pramanik A."/>
            <person name="Mukherjee J."/>
            <person name="Brink B."/>
        </authorList>
    </citation>
    <scope>NUCLEOTIDE SEQUENCE [LARGE SCALE GENOMIC DNA]</scope>
    <source>
        <strain evidence="4 5">AP17</strain>
    </source>
</reference>
<dbReference type="Pfam" id="PF00072">
    <property type="entry name" value="Response_reg"/>
    <property type="match status" value="1"/>
</dbReference>